<dbReference type="EMBL" id="CABFMQ020000088">
    <property type="protein sequence ID" value="VTZ51097.1"/>
    <property type="molecule type" value="Genomic_DNA"/>
</dbReference>
<evidence type="ECO:0000256" key="1">
    <source>
        <dbReference type="SAM" id="SignalP"/>
    </source>
</evidence>
<dbReference type="PANTHER" id="PTHR36919:SF2">
    <property type="entry name" value="BLL6627 PROTEIN"/>
    <property type="match status" value="1"/>
</dbReference>
<dbReference type="Gene3D" id="2.40.128.520">
    <property type="match status" value="1"/>
</dbReference>
<feature type="chain" id="PRO_5033013196" description="DUF2147 domain-containing protein" evidence="1">
    <location>
        <begin position="21"/>
        <end position="118"/>
    </location>
</feature>
<dbReference type="Pfam" id="PF09917">
    <property type="entry name" value="DUF2147"/>
    <property type="match status" value="1"/>
</dbReference>
<evidence type="ECO:0000259" key="2">
    <source>
        <dbReference type="Pfam" id="PF09917"/>
    </source>
</evidence>
<dbReference type="RefSeq" id="WP_174513006.1">
    <property type="nucleotide sequence ID" value="NZ_CABFMQ020000088.1"/>
</dbReference>
<feature type="signal peptide" evidence="1">
    <location>
        <begin position="1"/>
        <end position="20"/>
    </location>
</feature>
<accession>A0A8B6M8H7</accession>
<sequence length="118" mass="12571">MKYLAAAAALFVNFGAPAIANPAGEWRIADGTANVAIRPCGANYCGYVSWAKDADMIGRPILISMKPSGNTWAGSILNARDGQKYTGRMSLRGEEMLQVEGCVLGGMICGGQQWSRVR</sequence>
<gene>
    <name evidence="3" type="ORF">MPC4_300017</name>
</gene>
<feature type="domain" description="DUF2147" evidence="2">
    <location>
        <begin position="24"/>
        <end position="116"/>
    </location>
</feature>
<dbReference type="InterPro" id="IPR019223">
    <property type="entry name" value="DUF2147"/>
</dbReference>
<dbReference type="PANTHER" id="PTHR36919">
    <property type="entry name" value="BLR1215 PROTEIN"/>
    <property type="match status" value="1"/>
</dbReference>
<reference evidence="3 4" key="1">
    <citation type="submission" date="2019-05" db="EMBL/GenBank/DDBJ databases">
        <authorList>
            <person name="Farhan Ul Haque M."/>
        </authorList>
    </citation>
    <scope>NUCLEOTIDE SEQUENCE [LARGE SCALE GENOMIC DNA]</scope>
    <source>
        <strain evidence="3">2</strain>
    </source>
</reference>
<proteinExistence type="predicted"/>
<keyword evidence="4" id="KW-1185">Reference proteome</keyword>
<protein>
    <recommendedName>
        <fullName evidence="2">DUF2147 domain-containing protein</fullName>
    </recommendedName>
</protein>
<dbReference type="Proteomes" id="UP000485880">
    <property type="component" value="Unassembled WGS sequence"/>
</dbReference>
<evidence type="ECO:0000313" key="3">
    <source>
        <dbReference type="EMBL" id="VTZ51097.1"/>
    </source>
</evidence>
<name>A0A8B6M8H7_METTU</name>
<keyword evidence="1" id="KW-0732">Signal</keyword>
<evidence type="ECO:0000313" key="4">
    <source>
        <dbReference type="Proteomes" id="UP000485880"/>
    </source>
</evidence>
<organism evidence="3 4">
    <name type="scientific">Methylocella tundrae</name>
    <dbReference type="NCBI Taxonomy" id="227605"/>
    <lineage>
        <taxon>Bacteria</taxon>
        <taxon>Pseudomonadati</taxon>
        <taxon>Pseudomonadota</taxon>
        <taxon>Alphaproteobacteria</taxon>
        <taxon>Hyphomicrobiales</taxon>
        <taxon>Beijerinckiaceae</taxon>
        <taxon>Methylocella</taxon>
    </lineage>
</organism>
<comment type="caution">
    <text evidence="3">The sequence shown here is derived from an EMBL/GenBank/DDBJ whole genome shotgun (WGS) entry which is preliminary data.</text>
</comment>
<dbReference type="AlphaFoldDB" id="A0A8B6M8H7"/>